<accession>A0A8K0LG10</accession>
<organism evidence="4 5">
    <name type="scientific">Elsinoe batatas</name>
    <dbReference type="NCBI Taxonomy" id="2601811"/>
    <lineage>
        <taxon>Eukaryota</taxon>
        <taxon>Fungi</taxon>
        <taxon>Dikarya</taxon>
        <taxon>Ascomycota</taxon>
        <taxon>Pezizomycotina</taxon>
        <taxon>Dothideomycetes</taxon>
        <taxon>Dothideomycetidae</taxon>
        <taxon>Myriangiales</taxon>
        <taxon>Elsinoaceae</taxon>
        <taxon>Elsinoe</taxon>
    </lineage>
</organism>
<dbReference type="AlphaFoldDB" id="A0A8K0LG10"/>
<dbReference type="SUPFAM" id="SSF50104">
    <property type="entry name" value="Translation proteins SH3-like domain"/>
    <property type="match status" value="1"/>
</dbReference>
<dbReference type="InterPro" id="IPR041988">
    <property type="entry name" value="Ribosomal_uL24_KOW"/>
</dbReference>
<dbReference type="Proteomes" id="UP000809789">
    <property type="component" value="Unassembled WGS sequence"/>
</dbReference>
<keyword evidence="3" id="KW-0687">Ribonucleoprotein</keyword>
<dbReference type="GO" id="GO:1990904">
    <property type="term" value="C:ribonucleoprotein complex"/>
    <property type="evidence" value="ECO:0007669"/>
    <property type="project" value="UniProtKB-KW"/>
</dbReference>
<protein>
    <recommendedName>
        <fullName evidence="6">KOW domain-containing protein</fullName>
    </recommendedName>
</protein>
<evidence type="ECO:0000313" key="4">
    <source>
        <dbReference type="EMBL" id="KAG8631493.1"/>
    </source>
</evidence>
<name>A0A8K0LG10_9PEZI</name>
<comment type="caution">
    <text evidence="4">The sequence shown here is derived from an EMBL/GenBank/DDBJ whole genome shotgun (WGS) entry which is preliminary data.</text>
</comment>
<proteinExistence type="inferred from homology"/>
<dbReference type="Pfam" id="PF22682">
    <property type="entry name" value="Ribosomal_uL24m-like"/>
    <property type="match status" value="1"/>
</dbReference>
<sequence length="351" mass="40276">MQAPLQRMTGRVIRATNNASKKRKKAELEKYKDERFTHRISRDARDKEIQSQYRTERQFRKADWEYGTRLLPRRDIGIKRTTFGTVDRNLDANPVVPEKWRKPAFVAAGDRVVVLKGVDKGKIGRVREVHEDRQDIDMEDLNQYNFTVPDFVAEGDQQEYTPTVYGSRPVKFEDIKLVTRVKDRSGLVRDVVVEELEIRKSKRRDADVRGQRWIPGLNIRVEWPEKDEEPESVEDTDSDTFRLTVDEPTFTPTLQRPPMPPSVIDELRGKYSKFRTRHEPEWLAQKQAEAAAVQGRKQGLEALGMTPMQVASAQHKVFKSTVGPVSDEQLSSLGEAIARARTSGKTTATTS</sequence>
<dbReference type="GO" id="GO:0003735">
    <property type="term" value="F:structural constituent of ribosome"/>
    <property type="evidence" value="ECO:0007669"/>
    <property type="project" value="InterPro"/>
</dbReference>
<dbReference type="GO" id="GO:0005840">
    <property type="term" value="C:ribosome"/>
    <property type="evidence" value="ECO:0007669"/>
    <property type="project" value="UniProtKB-KW"/>
</dbReference>
<comment type="similarity">
    <text evidence="1">Belongs to the universal ribosomal protein uL24 family.</text>
</comment>
<gene>
    <name evidence="4" type="ORF">KVT40_000633</name>
</gene>
<dbReference type="OrthoDB" id="359154at2759"/>
<dbReference type="InterPro" id="IPR008991">
    <property type="entry name" value="Translation_prot_SH3-like_sf"/>
</dbReference>
<reference evidence="4" key="1">
    <citation type="submission" date="2021-07" db="EMBL/GenBank/DDBJ databases">
        <title>Elsinoe batatas strain:CRI-CJ2 Genome sequencing and assembly.</title>
        <authorList>
            <person name="Huang L."/>
        </authorList>
    </citation>
    <scope>NUCLEOTIDE SEQUENCE</scope>
    <source>
        <strain evidence="4">CRI-CJ2</strain>
    </source>
</reference>
<evidence type="ECO:0008006" key="6">
    <source>
        <dbReference type="Google" id="ProtNLM"/>
    </source>
</evidence>
<dbReference type="EMBL" id="JAESVG020000001">
    <property type="protein sequence ID" value="KAG8631493.1"/>
    <property type="molecule type" value="Genomic_DNA"/>
</dbReference>
<dbReference type="InterPro" id="IPR005825">
    <property type="entry name" value="Ribosomal_uL24_CS"/>
</dbReference>
<keyword evidence="2" id="KW-0689">Ribosomal protein</keyword>
<evidence type="ECO:0000256" key="3">
    <source>
        <dbReference type="ARBA" id="ARBA00023274"/>
    </source>
</evidence>
<evidence type="ECO:0000256" key="1">
    <source>
        <dbReference type="ARBA" id="ARBA00010618"/>
    </source>
</evidence>
<dbReference type="InterPro" id="IPR014722">
    <property type="entry name" value="Rib_uL2_dom2"/>
</dbReference>
<dbReference type="Gene3D" id="2.30.30.30">
    <property type="match status" value="1"/>
</dbReference>
<keyword evidence="5" id="KW-1185">Reference proteome</keyword>
<evidence type="ECO:0000256" key="2">
    <source>
        <dbReference type="ARBA" id="ARBA00022980"/>
    </source>
</evidence>
<dbReference type="CDD" id="cd06089">
    <property type="entry name" value="KOW_RPL26"/>
    <property type="match status" value="1"/>
</dbReference>
<dbReference type="GO" id="GO:0003723">
    <property type="term" value="F:RNA binding"/>
    <property type="evidence" value="ECO:0007669"/>
    <property type="project" value="InterPro"/>
</dbReference>
<dbReference type="GO" id="GO:0006412">
    <property type="term" value="P:translation"/>
    <property type="evidence" value="ECO:0007669"/>
    <property type="project" value="InterPro"/>
</dbReference>
<dbReference type="PROSITE" id="PS01108">
    <property type="entry name" value="RIBOSOMAL_L24"/>
    <property type="match status" value="1"/>
</dbReference>
<evidence type="ECO:0000313" key="5">
    <source>
        <dbReference type="Proteomes" id="UP000809789"/>
    </source>
</evidence>